<dbReference type="InterPro" id="IPR053943">
    <property type="entry name" value="RlmKL-like_Mtase_CS"/>
</dbReference>
<evidence type="ECO:0000313" key="17">
    <source>
        <dbReference type="EMBL" id="HEH34763.1"/>
    </source>
</evidence>
<dbReference type="InterPro" id="IPR029063">
    <property type="entry name" value="SAM-dependent_MTases_sf"/>
</dbReference>
<dbReference type="CDD" id="cd11715">
    <property type="entry name" value="THUMP_AdoMetMT"/>
    <property type="match status" value="1"/>
</dbReference>
<evidence type="ECO:0000256" key="9">
    <source>
        <dbReference type="ARBA" id="ARBA00022884"/>
    </source>
</evidence>
<evidence type="ECO:0000256" key="15">
    <source>
        <dbReference type="PROSITE-ProRule" id="PRU00529"/>
    </source>
</evidence>
<keyword evidence="9 15" id="KW-0694">RNA-binding</keyword>
<dbReference type="PROSITE" id="PS01261">
    <property type="entry name" value="UPF0020"/>
    <property type="match status" value="1"/>
</dbReference>
<evidence type="ECO:0000256" key="4">
    <source>
        <dbReference type="ARBA" id="ARBA00022555"/>
    </source>
</evidence>
<evidence type="ECO:0000256" key="6">
    <source>
        <dbReference type="ARBA" id="ARBA00022679"/>
    </source>
</evidence>
<dbReference type="Gene3D" id="3.30.2130.30">
    <property type="match status" value="1"/>
</dbReference>
<evidence type="ECO:0000256" key="11">
    <source>
        <dbReference type="ARBA" id="ARBA00054380"/>
    </source>
</evidence>
<keyword evidence="3" id="KW-0963">Cytoplasm</keyword>
<name>A0A7J2TGN4_ARCFL</name>
<dbReference type="Pfam" id="PF02926">
    <property type="entry name" value="THUMP"/>
    <property type="match status" value="1"/>
</dbReference>
<evidence type="ECO:0000256" key="1">
    <source>
        <dbReference type="ARBA" id="ARBA00004496"/>
    </source>
</evidence>
<dbReference type="CDD" id="cd02440">
    <property type="entry name" value="AdoMet_MTases"/>
    <property type="match status" value="1"/>
</dbReference>
<dbReference type="GO" id="GO:0000049">
    <property type="term" value="F:tRNA binding"/>
    <property type="evidence" value="ECO:0007669"/>
    <property type="project" value="UniProtKB-KW"/>
</dbReference>
<dbReference type="Gene3D" id="3.40.50.150">
    <property type="entry name" value="Vaccinia Virus protein VP39"/>
    <property type="match status" value="1"/>
</dbReference>
<dbReference type="PRINTS" id="PR00507">
    <property type="entry name" value="N12N6MTFRASE"/>
</dbReference>
<comment type="caution">
    <text evidence="17">The sequence shown here is derived from an EMBL/GenBank/DDBJ whole genome shotgun (WGS) entry which is preliminary data.</text>
</comment>
<gene>
    <name evidence="17" type="ORF">ENP88_01120</name>
</gene>
<keyword evidence="5 17" id="KW-0489">Methyltransferase</keyword>
<evidence type="ECO:0000259" key="16">
    <source>
        <dbReference type="PROSITE" id="PS51165"/>
    </source>
</evidence>
<dbReference type="SUPFAM" id="SSF53335">
    <property type="entry name" value="S-adenosyl-L-methionine-dependent methyltransferases"/>
    <property type="match status" value="1"/>
</dbReference>
<dbReference type="FunFam" id="3.40.50.150:FF:000251">
    <property type="entry name" value="Putative RNA methylase"/>
    <property type="match status" value="1"/>
</dbReference>
<keyword evidence="6 17" id="KW-0808">Transferase</keyword>
<keyword evidence="7" id="KW-0949">S-adenosyl-L-methionine</keyword>
<reference evidence="17" key="1">
    <citation type="journal article" date="2020" name="mSystems">
        <title>Genome- and Community-Level Interaction Insights into Carbon Utilization and Element Cycling Functions of Hydrothermarchaeota in Hydrothermal Sediment.</title>
        <authorList>
            <person name="Zhou Z."/>
            <person name="Liu Y."/>
            <person name="Xu W."/>
            <person name="Pan J."/>
            <person name="Luo Z.H."/>
            <person name="Li M."/>
        </authorList>
    </citation>
    <scope>NUCLEOTIDE SEQUENCE [LARGE SCALE GENOMIC DNA]</scope>
    <source>
        <strain evidence="17">SpSt-26</strain>
    </source>
</reference>
<dbReference type="GO" id="GO:0030488">
    <property type="term" value="P:tRNA methylation"/>
    <property type="evidence" value="ECO:0007669"/>
    <property type="project" value="TreeGrafter"/>
</dbReference>
<feature type="domain" description="THUMP" evidence="16">
    <location>
        <begin position="41"/>
        <end position="136"/>
    </location>
</feature>
<dbReference type="EMBL" id="DSLA01000020">
    <property type="protein sequence ID" value="HEH34763.1"/>
    <property type="molecule type" value="Genomic_DNA"/>
</dbReference>
<dbReference type="SUPFAM" id="SSF143437">
    <property type="entry name" value="THUMP domain-like"/>
    <property type="match status" value="1"/>
</dbReference>
<accession>A0A7J2TGN4</accession>
<comment type="function">
    <text evidence="11">Catalyzes the adenosylmethionine-dependent methylation of the exocyclic amino group (N(2)) of guanosine at position 10 of various tRNAs. Acts via a two-step process that leads to the formation of either N(2)-monomethyl (m(2)G) or N(2)-dimethylguanosine (m(2)(2)G).</text>
</comment>
<evidence type="ECO:0000256" key="10">
    <source>
        <dbReference type="ARBA" id="ARBA00051883"/>
    </source>
</evidence>
<evidence type="ECO:0000256" key="8">
    <source>
        <dbReference type="ARBA" id="ARBA00022694"/>
    </source>
</evidence>
<comment type="catalytic activity">
    <reaction evidence="10">
        <text>guanosine(10) in tRNA + 2 S-adenosyl-L-methionine = N(2)-dimethylguanosine(10) in tRNA + 2 S-adenosyl-L-homocysteine + 2 H(+)</text>
        <dbReference type="Rhea" id="RHEA:43124"/>
        <dbReference type="Rhea" id="RHEA-COMP:10355"/>
        <dbReference type="Rhea" id="RHEA-COMP:10358"/>
        <dbReference type="ChEBI" id="CHEBI:15378"/>
        <dbReference type="ChEBI" id="CHEBI:57856"/>
        <dbReference type="ChEBI" id="CHEBI:59789"/>
        <dbReference type="ChEBI" id="CHEBI:74269"/>
        <dbReference type="ChEBI" id="CHEBI:74513"/>
        <dbReference type="EC" id="2.1.1.213"/>
    </reaction>
</comment>
<organism evidence="17">
    <name type="scientific">Archaeoglobus fulgidus</name>
    <dbReference type="NCBI Taxonomy" id="2234"/>
    <lineage>
        <taxon>Archaea</taxon>
        <taxon>Methanobacteriati</taxon>
        <taxon>Methanobacteriota</taxon>
        <taxon>Archaeoglobi</taxon>
        <taxon>Archaeoglobales</taxon>
        <taxon>Archaeoglobaceae</taxon>
        <taxon>Archaeoglobus</taxon>
    </lineage>
</organism>
<evidence type="ECO:0000256" key="3">
    <source>
        <dbReference type="ARBA" id="ARBA00022490"/>
    </source>
</evidence>
<proteinExistence type="inferred from homology"/>
<evidence type="ECO:0000256" key="12">
    <source>
        <dbReference type="ARBA" id="ARBA00061338"/>
    </source>
</evidence>
<dbReference type="SMART" id="SM00981">
    <property type="entry name" value="THUMP"/>
    <property type="match status" value="1"/>
</dbReference>
<keyword evidence="4" id="KW-0820">tRNA-binding</keyword>
<comment type="similarity">
    <text evidence="12">Belongs to the methyltransferase superfamily. Trm-G10 family.</text>
</comment>
<evidence type="ECO:0000256" key="2">
    <source>
        <dbReference type="ARBA" id="ARBA00011245"/>
    </source>
</evidence>
<dbReference type="AlphaFoldDB" id="A0A7J2TGN4"/>
<comment type="subunit">
    <text evidence="2">Monomer.</text>
</comment>
<protein>
    <recommendedName>
        <fullName evidence="13">tRNA (guanine(10)-N(2))-dimethyltransferase</fullName>
        <ecNumber evidence="13">2.1.1.213</ecNumber>
    </recommendedName>
    <alternativeName>
        <fullName evidence="14">tRNA:G10 dimethyltransferase</fullName>
    </alternativeName>
</protein>
<dbReference type="PROSITE" id="PS51165">
    <property type="entry name" value="THUMP"/>
    <property type="match status" value="1"/>
</dbReference>
<keyword evidence="8" id="KW-0819">tRNA processing</keyword>
<evidence type="ECO:0000256" key="14">
    <source>
        <dbReference type="ARBA" id="ARBA00082665"/>
    </source>
</evidence>
<dbReference type="Pfam" id="PF01170">
    <property type="entry name" value="UPF0020"/>
    <property type="match status" value="1"/>
</dbReference>
<dbReference type="PANTHER" id="PTHR14911:SF21">
    <property type="entry name" value="N2-METHYLGUANOSINE TRNA METHYLTRANSFERASE"/>
    <property type="match status" value="1"/>
</dbReference>
<dbReference type="PANTHER" id="PTHR14911">
    <property type="entry name" value="THUMP DOMAIN-CONTAINING"/>
    <property type="match status" value="1"/>
</dbReference>
<sequence length="317" mass="36401">MISFLLSGENTEIAVAEILSLANAFGKLKGYWIDERILTIDFEGEEFFQRLAFAHEAIELHGICKPGELEKLFSEIEISGSFCVRVSGVGFKTERDLERKLGAILWKKGAPVNLKNPDVVVRVYITKENCYVGFLKFKQEKKQFSQRRPDKRPFFMPVVVLPKLSRALVNLAAVKNGKILDPMCGTGSFLIEAALMGLEVYGMDYYRDIAKGCRENLAFMKLKGEILQGDVREMPFKDNSFDGIVTDYPYFRATRKVDRRDLYEKSLLEIRRVLKRGCRAVIVTNVEIRDFPMEVIYKLSQRVHGSLTRRIYVLRKS</sequence>
<evidence type="ECO:0000256" key="7">
    <source>
        <dbReference type="ARBA" id="ARBA00022691"/>
    </source>
</evidence>
<comment type="subcellular location">
    <subcellularLocation>
        <location evidence="1">Cytoplasm</location>
    </subcellularLocation>
</comment>
<dbReference type="GO" id="GO:0005737">
    <property type="term" value="C:cytoplasm"/>
    <property type="evidence" value="ECO:0007669"/>
    <property type="project" value="UniProtKB-SubCell"/>
</dbReference>
<dbReference type="InterPro" id="IPR004114">
    <property type="entry name" value="THUMP_dom"/>
</dbReference>
<evidence type="ECO:0000256" key="5">
    <source>
        <dbReference type="ARBA" id="ARBA00022603"/>
    </source>
</evidence>
<dbReference type="InterPro" id="IPR000241">
    <property type="entry name" value="RlmKL-like_Mtase"/>
</dbReference>
<dbReference type="GO" id="GO:0160101">
    <property type="term" value="F:tRNA (guanine(10)-N2)-dimethyltransferase activity"/>
    <property type="evidence" value="ECO:0007669"/>
    <property type="project" value="UniProtKB-EC"/>
</dbReference>
<evidence type="ECO:0000256" key="13">
    <source>
        <dbReference type="ARBA" id="ARBA00066936"/>
    </source>
</evidence>
<dbReference type="EC" id="2.1.1.213" evidence="13"/>